<protein>
    <submittedName>
        <fullName evidence="2">Uncharacterized protein</fullName>
    </submittedName>
</protein>
<name>A0ABT1J4X1_9ACTN</name>
<evidence type="ECO:0000256" key="1">
    <source>
        <dbReference type="SAM" id="MobiDB-lite"/>
    </source>
</evidence>
<dbReference type="Proteomes" id="UP001206483">
    <property type="component" value="Unassembled WGS sequence"/>
</dbReference>
<sequence length="87" mass="9140">MRAAPDESTDAPYAPSNEPVGIPAPWVALSSRNIARSAYWSPVGAGRIGGTPASSSRRCRAVGDSTAVRLPRPKSFEKKLTGESPCN</sequence>
<dbReference type="RefSeq" id="WP_407660861.1">
    <property type="nucleotide sequence ID" value="NZ_BAAAUB010000051.1"/>
</dbReference>
<dbReference type="EMBL" id="JAMZDX010000005">
    <property type="protein sequence ID" value="MCP2312163.1"/>
    <property type="molecule type" value="Genomic_DNA"/>
</dbReference>
<keyword evidence="3" id="KW-1185">Reference proteome</keyword>
<evidence type="ECO:0000313" key="2">
    <source>
        <dbReference type="EMBL" id="MCP2312163.1"/>
    </source>
</evidence>
<accession>A0ABT1J4X1</accession>
<feature type="region of interest" description="Disordered" evidence="1">
    <location>
        <begin position="45"/>
        <end position="65"/>
    </location>
</feature>
<organism evidence="2 3">
    <name type="scientific">Kitasatospora paracochleata</name>
    <dbReference type="NCBI Taxonomy" id="58354"/>
    <lineage>
        <taxon>Bacteria</taxon>
        <taxon>Bacillati</taxon>
        <taxon>Actinomycetota</taxon>
        <taxon>Actinomycetes</taxon>
        <taxon>Kitasatosporales</taxon>
        <taxon>Streptomycetaceae</taxon>
        <taxon>Kitasatospora</taxon>
    </lineage>
</organism>
<comment type="caution">
    <text evidence="2">The sequence shown here is derived from an EMBL/GenBank/DDBJ whole genome shotgun (WGS) entry which is preliminary data.</text>
</comment>
<evidence type="ECO:0000313" key="3">
    <source>
        <dbReference type="Proteomes" id="UP001206483"/>
    </source>
</evidence>
<feature type="region of interest" description="Disordered" evidence="1">
    <location>
        <begin position="1"/>
        <end position="22"/>
    </location>
</feature>
<proteinExistence type="predicted"/>
<reference evidence="2 3" key="1">
    <citation type="submission" date="2022-06" db="EMBL/GenBank/DDBJ databases">
        <title>Sequencing the genomes of 1000 actinobacteria strains.</title>
        <authorList>
            <person name="Klenk H.-P."/>
        </authorList>
    </citation>
    <scope>NUCLEOTIDE SEQUENCE [LARGE SCALE GENOMIC DNA]</scope>
    <source>
        <strain evidence="2 3">DSM 41656</strain>
    </source>
</reference>
<gene>
    <name evidence="2" type="ORF">FHR36_005329</name>
</gene>